<dbReference type="GO" id="GO:0005737">
    <property type="term" value="C:cytoplasm"/>
    <property type="evidence" value="ECO:0007669"/>
    <property type="project" value="TreeGrafter"/>
</dbReference>
<dbReference type="InterPro" id="IPR000169">
    <property type="entry name" value="Pept_cys_AS"/>
</dbReference>
<evidence type="ECO:0000259" key="9">
    <source>
        <dbReference type="PROSITE" id="PS50203"/>
    </source>
</evidence>
<dbReference type="SMART" id="SM00230">
    <property type="entry name" value="CysPc"/>
    <property type="match status" value="1"/>
</dbReference>
<organism evidence="11 12">
    <name type="scientific">Cherax quadricarinatus</name>
    <name type="common">Australian red claw crayfish</name>
    <dbReference type="NCBI Taxonomy" id="27406"/>
    <lineage>
        <taxon>Eukaryota</taxon>
        <taxon>Metazoa</taxon>
        <taxon>Ecdysozoa</taxon>
        <taxon>Arthropoda</taxon>
        <taxon>Crustacea</taxon>
        <taxon>Multicrustacea</taxon>
        <taxon>Malacostraca</taxon>
        <taxon>Eumalacostraca</taxon>
        <taxon>Eucarida</taxon>
        <taxon>Decapoda</taxon>
        <taxon>Pleocyemata</taxon>
        <taxon>Astacidea</taxon>
        <taxon>Parastacoidea</taxon>
        <taxon>Parastacidae</taxon>
        <taxon>Cherax</taxon>
    </lineage>
</organism>
<evidence type="ECO:0000256" key="6">
    <source>
        <dbReference type="PIRSR" id="PIRSR622684-1"/>
    </source>
</evidence>
<dbReference type="PRINTS" id="PR00704">
    <property type="entry name" value="CALPAIN"/>
</dbReference>
<dbReference type="PROSITE" id="PS50222">
    <property type="entry name" value="EF_HAND_2"/>
    <property type="match status" value="1"/>
</dbReference>
<evidence type="ECO:0008006" key="13">
    <source>
        <dbReference type="Google" id="ProtNLM"/>
    </source>
</evidence>
<evidence type="ECO:0000256" key="8">
    <source>
        <dbReference type="SAM" id="MobiDB-lite"/>
    </source>
</evidence>
<dbReference type="Pfam" id="PF00648">
    <property type="entry name" value="Peptidase_C2"/>
    <property type="match status" value="1"/>
</dbReference>
<dbReference type="AlphaFoldDB" id="A0AAW0WHM6"/>
<dbReference type="InterPro" id="IPR033883">
    <property type="entry name" value="C2_III"/>
</dbReference>
<dbReference type="Pfam" id="PF01067">
    <property type="entry name" value="Calpain_III"/>
    <property type="match status" value="1"/>
</dbReference>
<sequence>MFGFLKNVVEDVVDSAQDERNRPNNPPQGYYGGAHDGQYGGGPQYGGQNQYGGSGQQEYYGGGHQRGGGADLVSGLIGGFLGGGEKNQPQGGGQYGPGPYGPPQGQYGGGPYGPPPGQYGGGYGPPQGQYGPGGQGGYGPPPGQYGPGQGGYGPPPGQYGPGGQGGYGPPPGQQQGGGADMAGMAANLIGGIFGGGGGSGGGYGQGQQRNDGMSDLISGMASNYIGGMVSGNKGGQGDGSGGGDFVSNMASSVIGNLFRGESGQSTTERTGLNSGMVSSIVASVVRNVRGRPQAPGGEIDGVNDDIVAAVTSSVIKEIISQDTEGKILPSNDANANSPIVASIASKIVQNIMSGRQGGGGGSGGIGNDLISGMASQYIGNLISGGGGGQSQRPQKTEDDVLSGIASSVIGGLVGGGGGGGSQPTQSGGAIASNIIGKIVRGAQFSRKEDGEIVENLSQTQVDPSKHRIFPDAGSLISSFMSKGAYHLRNRLFQGGRAREAFVSPAHAVFRFGERGSGLRPRGEIQDFYSLRQQCLDEGTLFEDPEFAAEDSSIFFSRSPPKPFEWKRPHEITDEPQLFIDGASRFDVKQGELGDCWLLAAVANLTLNKRLFYQIVPSDQGFGDNYAGIFHFRFWQYGRWVDVVIDDRLPTFYGRLVFMHSEERNEFWSALLEKAYAKLHGSYEALKGGTTCEAMEDFTGGVSEIYDLTKAPPNLFNIMLKAYERGSLMGCSIEPDPNVVEARCDTGLIRGHAYSVTRIKYCEINTPRVSGKIPLVRIRNPWGNEAEWQGSWSDQSPEWQFIPPEEKEEIGLTFEHDGEFWMSFKDFLRNFTMLELTNLNPDSLDDEDIAGAVKHKWEMSVFEGAWIRGSTAGGCRNFLATFWHNPQYRITLTEVDDDDDDNKCTVIVALMQKNRRSQRKLGLECLTIGFAIYHLRDPENAPRPLDLNFFKYSASVARSPSFINMREVSCRFKLPPGTYCIVPSTFEANEEGEFILRVFSEKANEMEENDESVGFGQVDERVRPEADESQEPEVDERIRGFFRKVAGEDLEIDWKELQDVLNFALKREFNFEGFSKDVCRSMIAMMDVDRSGKLGLQEFLQLWTDIRIWKNAFKLYDKDSSGLLCSFELRQALNSAGYRLNNHICNALTLRYGDKEGRISFDDFIMCSVKLKTMMGLEDDPEKLQEFYDELMAEVEDRPEEEDQEEDQEEE</sequence>
<reference evidence="11 12" key="1">
    <citation type="journal article" date="2024" name="BMC Genomics">
        <title>Genome assembly of redclaw crayfish (Cherax quadricarinatus) provides insights into its immune adaptation and hypoxia tolerance.</title>
        <authorList>
            <person name="Liu Z."/>
            <person name="Zheng J."/>
            <person name="Li H."/>
            <person name="Fang K."/>
            <person name="Wang S."/>
            <person name="He J."/>
            <person name="Zhou D."/>
            <person name="Weng S."/>
            <person name="Chi M."/>
            <person name="Gu Z."/>
            <person name="He J."/>
            <person name="Li F."/>
            <person name="Wang M."/>
        </authorList>
    </citation>
    <scope>NUCLEOTIDE SEQUENCE [LARGE SCALE GENOMIC DNA]</scope>
    <source>
        <strain evidence="11">ZL_2023a</strain>
    </source>
</reference>
<evidence type="ECO:0000256" key="2">
    <source>
        <dbReference type="ARBA" id="ARBA00022670"/>
    </source>
</evidence>
<dbReference type="SMART" id="SM00054">
    <property type="entry name" value="EFh"/>
    <property type="match status" value="2"/>
</dbReference>
<dbReference type="SUPFAM" id="SSF47473">
    <property type="entry name" value="EF-hand"/>
    <property type="match status" value="1"/>
</dbReference>
<dbReference type="InterPro" id="IPR022683">
    <property type="entry name" value="Calpain_III"/>
</dbReference>
<feature type="region of interest" description="Disordered" evidence="8">
    <location>
        <begin position="80"/>
        <end position="181"/>
    </location>
</feature>
<keyword evidence="4 7" id="KW-0788">Thiol protease</keyword>
<feature type="compositionally biased region" description="Gly residues" evidence="8">
    <location>
        <begin position="30"/>
        <end position="66"/>
    </location>
</feature>
<keyword evidence="2 7" id="KW-0645">Protease</keyword>
<dbReference type="PROSITE" id="PS50203">
    <property type="entry name" value="CALPAIN_CAT"/>
    <property type="match status" value="1"/>
</dbReference>
<dbReference type="PROSITE" id="PS00139">
    <property type="entry name" value="THIOL_PROTEASE_CYS"/>
    <property type="match status" value="1"/>
</dbReference>
<dbReference type="Gene3D" id="1.10.238.10">
    <property type="entry name" value="EF-hand"/>
    <property type="match status" value="1"/>
</dbReference>
<dbReference type="FunFam" id="2.60.120.380:FF:000002">
    <property type="entry name" value="calpain-3 isoform X1"/>
    <property type="match status" value="1"/>
</dbReference>
<dbReference type="PANTHER" id="PTHR10183:SF433">
    <property type="entry name" value="CALPAIN-A-RELATED"/>
    <property type="match status" value="1"/>
</dbReference>
<evidence type="ECO:0000313" key="11">
    <source>
        <dbReference type="EMBL" id="KAK8727149.1"/>
    </source>
</evidence>
<name>A0AAW0WHM6_CHEQU</name>
<feature type="active site" evidence="6 7">
    <location>
        <position position="751"/>
    </location>
</feature>
<dbReference type="CDD" id="cd00214">
    <property type="entry name" value="Calpain_III"/>
    <property type="match status" value="1"/>
</dbReference>
<dbReference type="Proteomes" id="UP001445076">
    <property type="component" value="Unassembled WGS sequence"/>
</dbReference>
<dbReference type="Gene3D" id="3.90.70.10">
    <property type="entry name" value="Cysteine proteinases"/>
    <property type="match status" value="1"/>
</dbReference>
<dbReference type="Gene3D" id="2.60.120.380">
    <property type="match status" value="1"/>
</dbReference>
<dbReference type="GO" id="GO:0004198">
    <property type="term" value="F:calcium-dependent cysteine-type endopeptidase activity"/>
    <property type="evidence" value="ECO:0007669"/>
    <property type="project" value="InterPro"/>
</dbReference>
<evidence type="ECO:0000256" key="3">
    <source>
        <dbReference type="ARBA" id="ARBA00022801"/>
    </source>
</evidence>
<evidence type="ECO:0000256" key="5">
    <source>
        <dbReference type="ARBA" id="ARBA00022837"/>
    </source>
</evidence>
<keyword evidence="12" id="KW-1185">Reference proteome</keyword>
<feature type="domain" description="EF-hand" evidence="10">
    <location>
        <begin position="1103"/>
        <end position="1138"/>
    </location>
</feature>
<keyword evidence="3 7" id="KW-0378">Hydrolase</keyword>
<evidence type="ECO:0000313" key="12">
    <source>
        <dbReference type="Proteomes" id="UP001445076"/>
    </source>
</evidence>
<dbReference type="InterPro" id="IPR022682">
    <property type="entry name" value="Calpain_domain_III"/>
</dbReference>
<comment type="similarity">
    <text evidence="1">Belongs to the peptidase C2 family.</text>
</comment>
<feature type="domain" description="Calpain catalytic" evidence="9">
    <location>
        <begin position="540"/>
        <end position="839"/>
    </location>
</feature>
<dbReference type="EMBL" id="JARKIK010000076">
    <property type="protein sequence ID" value="KAK8727149.1"/>
    <property type="molecule type" value="Genomic_DNA"/>
</dbReference>
<dbReference type="InterPro" id="IPR018247">
    <property type="entry name" value="EF_Hand_1_Ca_BS"/>
</dbReference>
<dbReference type="InterPro" id="IPR036213">
    <property type="entry name" value="Calpain_III_sf"/>
</dbReference>
<evidence type="ECO:0000256" key="1">
    <source>
        <dbReference type="ARBA" id="ARBA00007623"/>
    </source>
</evidence>
<dbReference type="InterPro" id="IPR022684">
    <property type="entry name" value="Calpain_cysteine_protease"/>
</dbReference>
<evidence type="ECO:0000256" key="4">
    <source>
        <dbReference type="ARBA" id="ARBA00022807"/>
    </source>
</evidence>
<dbReference type="SUPFAM" id="SSF49758">
    <property type="entry name" value="Calpain large subunit, middle domain (domain III)"/>
    <property type="match status" value="1"/>
</dbReference>
<keyword evidence="5" id="KW-0106">Calcium</keyword>
<feature type="active site" evidence="6 7">
    <location>
        <position position="595"/>
    </location>
</feature>
<feature type="active site" evidence="6 7">
    <location>
        <position position="779"/>
    </location>
</feature>
<comment type="caution">
    <text evidence="11">The sequence shown here is derived from an EMBL/GenBank/DDBJ whole genome shotgun (WGS) entry which is preliminary data.</text>
</comment>
<dbReference type="InterPro" id="IPR001300">
    <property type="entry name" value="Peptidase_C2_calpain_cat"/>
</dbReference>
<dbReference type="InterPro" id="IPR038765">
    <property type="entry name" value="Papain-like_cys_pep_sf"/>
</dbReference>
<dbReference type="CDD" id="cd00044">
    <property type="entry name" value="CysPc"/>
    <property type="match status" value="1"/>
</dbReference>
<dbReference type="SUPFAM" id="SSF54001">
    <property type="entry name" value="Cysteine proteinases"/>
    <property type="match status" value="1"/>
</dbReference>
<protein>
    <recommendedName>
        <fullName evidence="13">Calpain-B</fullName>
    </recommendedName>
</protein>
<dbReference type="GO" id="GO:0005509">
    <property type="term" value="F:calcium ion binding"/>
    <property type="evidence" value="ECO:0007669"/>
    <property type="project" value="InterPro"/>
</dbReference>
<dbReference type="InterPro" id="IPR002048">
    <property type="entry name" value="EF_hand_dom"/>
</dbReference>
<feature type="compositionally biased region" description="Gly residues" evidence="8">
    <location>
        <begin position="80"/>
        <end position="98"/>
    </location>
</feature>
<dbReference type="SMART" id="SM00720">
    <property type="entry name" value="calpain_III"/>
    <property type="match status" value="1"/>
</dbReference>
<proteinExistence type="inferred from homology"/>
<accession>A0AAW0WHM6</accession>
<evidence type="ECO:0000259" key="10">
    <source>
        <dbReference type="PROSITE" id="PS50222"/>
    </source>
</evidence>
<dbReference type="PANTHER" id="PTHR10183">
    <property type="entry name" value="CALPAIN"/>
    <property type="match status" value="1"/>
</dbReference>
<feature type="region of interest" description="Disordered" evidence="8">
    <location>
        <begin position="14"/>
        <end position="66"/>
    </location>
</feature>
<gene>
    <name evidence="11" type="ORF">OTU49_009721</name>
</gene>
<evidence type="ECO:0000256" key="7">
    <source>
        <dbReference type="PROSITE-ProRule" id="PRU00239"/>
    </source>
</evidence>
<dbReference type="InterPro" id="IPR011992">
    <property type="entry name" value="EF-hand-dom_pair"/>
</dbReference>
<dbReference type="GO" id="GO:0006508">
    <property type="term" value="P:proteolysis"/>
    <property type="evidence" value="ECO:0007669"/>
    <property type="project" value="UniProtKB-KW"/>
</dbReference>
<dbReference type="CDD" id="cd16196">
    <property type="entry name" value="EFh_PEF_CalpA_B"/>
    <property type="match status" value="1"/>
</dbReference>
<dbReference type="FunFam" id="3.90.70.10:FF:000001">
    <property type="entry name" value="Calpain-1 catalytic subunit"/>
    <property type="match status" value="1"/>
</dbReference>
<feature type="compositionally biased region" description="Gly residues" evidence="8">
    <location>
        <begin position="118"/>
        <end position="138"/>
    </location>
</feature>
<dbReference type="PROSITE" id="PS00018">
    <property type="entry name" value="EF_HAND_1"/>
    <property type="match status" value="1"/>
</dbReference>